<dbReference type="SUPFAM" id="SSF52540">
    <property type="entry name" value="P-loop containing nucleoside triphosphate hydrolases"/>
    <property type="match status" value="1"/>
</dbReference>
<evidence type="ECO:0000313" key="2">
    <source>
        <dbReference type="Proteomes" id="UP000234190"/>
    </source>
</evidence>
<keyword evidence="2" id="KW-1185">Reference proteome</keyword>
<protein>
    <recommendedName>
        <fullName evidence="3">AAA domain-containing protein</fullName>
    </recommendedName>
</protein>
<dbReference type="GO" id="GO:0006302">
    <property type="term" value="P:double-strand break repair"/>
    <property type="evidence" value="ECO:0007669"/>
    <property type="project" value="TreeGrafter"/>
</dbReference>
<sequence length="535" mass="57830">MSAEATDIAPPPAAPVPLRIKRLALTDFRAFPGPAPAHFDLDGKNLLVYGENGAGKSSVFHALSDIFSLKRSRSLRVYKNVFSGEPETSCAVEVEFNDGAPSAKWFMQAGSGAIGAAPFGSHAIGGATSARERHPATVAGGNDTRVTQAALRRAALDYRALLDTNYKQGDGAINLFDIALEKLLVDFPVTVAGGTTQTIGELWRAVEQAKPAKHTKTALTKVNQACADFNSGFNQALVALHPLVGALLGDLIGTDVAVAPFAFGGVTYTAAYYKRDREIAGRSLTLSVSYRNHTLSIPQHFLNEARLSALGLAIYLAGRLACTPTANATALKLLVLDDVLIGLDHSNRLPMLDVLNTKFADWQIVLLTHDRNWFDLARSHLPDANWKCVEVYEGNGAATAPIPIVRPTQNRPARALLDKAKELVQTPYVEAAANYARQAFELGVRTACELKKIEMRYCTDPKAHQAQDFLDKLKQWPGSASVSKADWDAALARLEMLKNVVMNPYSHPSAPNIPKQEVEQAIAAVDDFLKLAAKK</sequence>
<organism evidence="1 2">
    <name type="scientific">Pollutimonas subterranea</name>
    <dbReference type="NCBI Taxonomy" id="2045210"/>
    <lineage>
        <taxon>Bacteria</taxon>
        <taxon>Pseudomonadati</taxon>
        <taxon>Pseudomonadota</taxon>
        <taxon>Betaproteobacteria</taxon>
        <taxon>Burkholderiales</taxon>
        <taxon>Alcaligenaceae</taxon>
        <taxon>Pollutimonas</taxon>
    </lineage>
</organism>
<dbReference type="GO" id="GO:0000731">
    <property type="term" value="P:DNA synthesis involved in DNA repair"/>
    <property type="evidence" value="ECO:0007669"/>
    <property type="project" value="TreeGrafter"/>
</dbReference>
<dbReference type="Proteomes" id="UP000234190">
    <property type="component" value="Unassembled WGS sequence"/>
</dbReference>
<dbReference type="InterPro" id="IPR027417">
    <property type="entry name" value="P-loop_NTPase"/>
</dbReference>
<dbReference type="EMBL" id="PDNW01000007">
    <property type="protein sequence ID" value="PLC50030.1"/>
    <property type="molecule type" value="Genomic_DNA"/>
</dbReference>
<evidence type="ECO:0000313" key="1">
    <source>
        <dbReference type="EMBL" id="PLC50030.1"/>
    </source>
</evidence>
<reference evidence="1 2" key="1">
    <citation type="submission" date="2017-10" db="EMBL/GenBank/DDBJ databases">
        <title>Two draft genome sequences of Pusillimonas sp. strains isolated from a nitrate- and radionuclide-contaminated groundwater in Russia.</title>
        <authorList>
            <person name="Grouzdev D.S."/>
            <person name="Tourova T.P."/>
            <person name="Goeva M.A."/>
            <person name="Babich T.L."/>
            <person name="Sokolova D.S."/>
            <person name="Abdullin R."/>
            <person name="Poltaraus A.B."/>
            <person name="Toshchakov S.V."/>
            <person name="Nazina T.N."/>
        </authorList>
    </citation>
    <scope>NUCLEOTIDE SEQUENCE [LARGE SCALE GENOMIC DNA]</scope>
    <source>
        <strain evidence="1 2">JR1/69-3-13</strain>
    </source>
</reference>
<dbReference type="PANTHER" id="PTHR32182:SF22">
    <property type="entry name" value="ATP-DEPENDENT ENDONUCLEASE, OLD FAMILY-RELATED"/>
    <property type="match status" value="1"/>
</dbReference>
<proteinExistence type="predicted"/>
<accession>A0A2N4U4S4</accession>
<evidence type="ECO:0008006" key="3">
    <source>
        <dbReference type="Google" id="ProtNLM"/>
    </source>
</evidence>
<dbReference type="Gene3D" id="3.40.50.300">
    <property type="entry name" value="P-loop containing nucleotide triphosphate hydrolases"/>
    <property type="match status" value="2"/>
</dbReference>
<dbReference type="AlphaFoldDB" id="A0A2N4U4S4"/>
<comment type="caution">
    <text evidence="1">The sequence shown here is derived from an EMBL/GenBank/DDBJ whole genome shotgun (WGS) entry which is preliminary data.</text>
</comment>
<name>A0A2N4U4S4_9BURK</name>
<dbReference type="PANTHER" id="PTHR32182">
    <property type="entry name" value="DNA REPLICATION AND REPAIR PROTEIN RECF"/>
    <property type="match status" value="1"/>
</dbReference>
<gene>
    <name evidence="1" type="ORF">CR159_10390</name>
</gene>